<gene>
    <name evidence="2" type="ORF">BN9_057410</name>
</gene>
<organism evidence="2 3">
    <name type="scientific">Albugo candida</name>
    <dbReference type="NCBI Taxonomy" id="65357"/>
    <lineage>
        <taxon>Eukaryota</taxon>
        <taxon>Sar</taxon>
        <taxon>Stramenopiles</taxon>
        <taxon>Oomycota</taxon>
        <taxon>Peronosporomycetes</taxon>
        <taxon>Albuginales</taxon>
        <taxon>Albuginaceae</taxon>
        <taxon>Albugo</taxon>
    </lineage>
</organism>
<dbReference type="PANTHER" id="PTHR19378">
    <property type="entry name" value="GOLGIN- RELATED"/>
    <property type="match status" value="1"/>
</dbReference>
<dbReference type="InParanoid" id="A0A024GF30"/>
<dbReference type="GO" id="GO:0051225">
    <property type="term" value="P:spindle assembly"/>
    <property type="evidence" value="ECO:0007669"/>
    <property type="project" value="InterPro"/>
</dbReference>
<evidence type="ECO:0000313" key="3">
    <source>
        <dbReference type="Proteomes" id="UP000053237"/>
    </source>
</evidence>
<dbReference type="EMBL" id="CAIX01000082">
    <property type="protein sequence ID" value="CCI44917.1"/>
    <property type="molecule type" value="Genomic_DNA"/>
</dbReference>
<feature type="coiled-coil region" evidence="1">
    <location>
        <begin position="109"/>
        <end position="164"/>
    </location>
</feature>
<sequence>MGKCFGDGLAALFDEMGYTEDIECTSISGEDLDILYGLPSIRIQAFLDWFQSCLSPSHSLRRALSAADYKFYKRQMKEHGETWIIDGEELMREEMICAHEDREDQGLALEAFNSKNNMLEKQISALETTISTVLARNTRLERCVENESNLIANLQSHHENITQQSLSVTSTDGSLQAQQLCGIIEDQIEQYVTMLRPSPPSEDHKSYESPINPQEQPQSINKASIQTEYIPSLIHQLPLQKLLSLEAIKMESLMRQLRSMQVTSRNASDQTQQTSPMDTEKFPKWLLEVDPAELFEQEHHVAVYNQCSIELARLETAMAVSKEDQFRAQIELLTNKAYLEELSTHSYRKMQLKLLDPQKVNHRIQSAEAHVQDARDKIAQLITELIPKRCREVSTLKCSSVVLETYRHRMHRQQNRLQEFDSILSSYEKQHDRLDLLQCVLTAENNDLQAFHTSLKEIFVELDHCCQCIQDRLTVASITQTPDEQMPSNSEHAPFLQNFRQVLEGNVYGFEENSSQQIERSKSFMVEELFRLSKIQQTNATSLAQSWTRTLDEWQRLTTIKQDIYQMLRTELYGDSHSWTPQLLAHHTHNALQRATEAIEVLEKTFSNVTRHYESEKRKKEFRNGEDHDKLIKLQGQLELLDSRKE</sequence>
<protein>
    <recommendedName>
        <fullName evidence="4">HAUS augmin-like complex subunit 3 N-terminal domain-containing protein</fullName>
    </recommendedName>
</protein>
<dbReference type="InterPro" id="IPR026206">
    <property type="entry name" value="HAUS3"/>
</dbReference>
<keyword evidence="3" id="KW-1185">Reference proteome</keyword>
<evidence type="ECO:0000313" key="2">
    <source>
        <dbReference type="EMBL" id="CCI44917.1"/>
    </source>
</evidence>
<name>A0A024GF30_9STRA</name>
<dbReference type="Proteomes" id="UP000053237">
    <property type="component" value="Unassembled WGS sequence"/>
</dbReference>
<reference evidence="2 3" key="1">
    <citation type="submission" date="2012-05" db="EMBL/GenBank/DDBJ databases">
        <title>Recombination and specialization in a pathogen metapopulation.</title>
        <authorList>
            <person name="Gardiner A."/>
            <person name="Kemen E."/>
            <person name="Schultz-Larsen T."/>
            <person name="MacLean D."/>
            <person name="Van Oosterhout C."/>
            <person name="Jones J.D.G."/>
        </authorList>
    </citation>
    <scope>NUCLEOTIDE SEQUENCE [LARGE SCALE GENOMIC DNA]</scope>
    <source>
        <strain evidence="2 3">Ac Nc2</strain>
    </source>
</reference>
<dbReference type="GO" id="GO:0005815">
    <property type="term" value="C:microtubule organizing center"/>
    <property type="evidence" value="ECO:0007669"/>
    <property type="project" value="TreeGrafter"/>
</dbReference>
<dbReference type="AlphaFoldDB" id="A0A024GF30"/>
<evidence type="ECO:0008006" key="4">
    <source>
        <dbReference type="Google" id="ProtNLM"/>
    </source>
</evidence>
<dbReference type="GO" id="GO:0031023">
    <property type="term" value="P:microtubule organizing center organization"/>
    <property type="evidence" value="ECO:0007669"/>
    <property type="project" value="TreeGrafter"/>
</dbReference>
<keyword evidence="1" id="KW-0175">Coiled coil</keyword>
<evidence type="ECO:0000256" key="1">
    <source>
        <dbReference type="SAM" id="Coils"/>
    </source>
</evidence>
<proteinExistence type="predicted"/>
<dbReference type="PANTHER" id="PTHR19378:SF0">
    <property type="entry name" value="HAUS AUGMIN-LIKE COMPLEX SUBUNIT 3"/>
    <property type="match status" value="1"/>
</dbReference>
<accession>A0A024GF30</accession>
<dbReference type="GO" id="GO:0070652">
    <property type="term" value="C:HAUS complex"/>
    <property type="evidence" value="ECO:0007669"/>
    <property type="project" value="InterPro"/>
</dbReference>
<dbReference type="GO" id="GO:0072686">
    <property type="term" value="C:mitotic spindle"/>
    <property type="evidence" value="ECO:0007669"/>
    <property type="project" value="TreeGrafter"/>
</dbReference>
<dbReference type="OrthoDB" id="163793at2759"/>
<comment type="caution">
    <text evidence="2">The sequence shown here is derived from an EMBL/GenBank/DDBJ whole genome shotgun (WGS) entry which is preliminary data.</text>
</comment>